<keyword evidence="10" id="KW-0851">Voltage-gated channel</keyword>
<gene>
    <name evidence="17" type="ORF">AALO_G00151160</name>
</gene>
<evidence type="ECO:0000313" key="17">
    <source>
        <dbReference type="EMBL" id="KAG5273423.1"/>
    </source>
</evidence>
<evidence type="ECO:0000256" key="11">
    <source>
        <dbReference type="ARBA" id="ARBA00022989"/>
    </source>
</evidence>
<evidence type="ECO:0000256" key="14">
    <source>
        <dbReference type="ARBA" id="ARBA00023303"/>
    </source>
</evidence>
<dbReference type="GO" id="GO:0019722">
    <property type="term" value="P:calcium-mediated signaling"/>
    <property type="evidence" value="ECO:0007669"/>
    <property type="project" value="TreeGrafter"/>
</dbReference>
<comment type="caution">
    <text evidence="17">The sequence shown here is derived from an EMBL/GenBank/DDBJ whole genome shotgun (WGS) entry which is preliminary data.</text>
</comment>
<evidence type="ECO:0000259" key="16">
    <source>
        <dbReference type="Pfam" id="PF00520"/>
    </source>
</evidence>
<dbReference type="FunFam" id="1.10.287.70:FF:000129">
    <property type="entry name" value="Two pore calcium channel protein 1"/>
    <property type="match status" value="1"/>
</dbReference>
<evidence type="ECO:0000256" key="4">
    <source>
        <dbReference type="ARBA" id="ARBA00022448"/>
    </source>
</evidence>
<evidence type="ECO:0000256" key="6">
    <source>
        <dbReference type="ARBA" id="ARBA00022673"/>
    </source>
</evidence>
<dbReference type="PANTHER" id="PTHR46768:SF1">
    <property type="entry name" value="TWO PORE CHANNEL PROTEIN 2"/>
    <property type="match status" value="1"/>
</dbReference>
<evidence type="ECO:0000256" key="10">
    <source>
        <dbReference type="ARBA" id="ARBA00022882"/>
    </source>
</evidence>
<feature type="transmembrane region" description="Helical" evidence="15">
    <location>
        <begin position="502"/>
        <end position="522"/>
    </location>
</feature>
<dbReference type="FunFam" id="1.10.287.70:FF:000104">
    <property type="entry name" value="Two pore calcium channel protein 2"/>
    <property type="match status" value="1"/>
</dbReference>
<feature type="transmembrane region" description="Helical" evidence="15">
    <location>
        <begin position="542"/>
        <end position="559"/>
    </location>
</feature>
<evidence type="ECO:0000256" key="1">
    <source>
        <dbReference type="ARBA" id="ARBA00004141"/>
    </source>
</evidence>
<evidence type="ECO:0000256" key="7">
    <source>
        <dbReference type="ARBA" id="ARBA00022692"/>
    </source>
</evidence>
<dbReference type="InterPro" id="IPR028798">
    <property type="entry name" value="TPC2"/>
</dbReference>
<dbReference type="Pfam" id="PF00520">
    <property type="entry name" value="Ion_trans"/>
    <property type="match status" value="2"/>
</dbReference>
<evidence type="ECO:0000256" key="13">
    <source>
        <dbReference type="ARBA" id="ARBA00023136"/>
    </source>
</evidence>
<feature type="transmembrane region" description="Helical" evidence="15">
    <location>
        <begin position="214"/>
        <end position="236"/>
    </location>
</feature>
<dbReference type="InterPro" id="IPR005821">
    <property type="entry name" value="Ion_trans_dom"/>
</dbReference>
<dbReference type="Gene3D" id="1.20.120.350">
    <property type="entry name" value="Voltage-gated potassium channels. Chain C"/>
    <property type="match status" value="2"/>
</dbReference>
<dbReference type="Proteomes" id="UP000823561">
    <property type="component" value="Chromosome 11"/>
</dbReference>
<comment type="subcellular location">
    <subcellularLocation>
        <location evidence="1">Membrane</location>
        <topology evidence="1">Multi-pass membrane protein</topology>
    </subcellularLocation>
</comment>
<feature type="transmembrane region" description="Helical" evidence="15">
    <location>
        <begin position="432"/>
        <end position="454"/>
    </location>
</feature>
<keyword evidence="12" id="KW-0406">Ion transport</keyword>
<evidence type="ECO:0000256" key="5">
    <source>
        <dbReference type="ARBA" id="ARBA00022568"/>
    </source>
</evidence>
<name>A0AAV6GE52_9TELE</name>
<dbReference type="GO" id="GO:0005262">
    <property type="term" value="F:calcium channel activity"/>
    <property type="evidence" value="ECO:0007669"/>
    <property type="project" value="UniProtKB-KW"/>
</dbReference>
<evidence type="ECO:0000256" key="8">
    <source>
        <dbReference type="ARBA" id="ARBA00022737"/>
    </source>
</evidence>
<keyword evidence="7 15" id="KW-0812">Transmembrane</keyword>
<keyword evidence="9" id="KW-0106">Calcium</keyword>
<dbReference type="PANTHER" id="PTHR46768">
    <property type="entry name" value="TWO PORE CALCIUM CHANNEL PROTEIN 2"/>
    <property type="match status" value="1"/>
</dbReference>
<dbReference type="GO" id="GO:0097682">
    <property type="term" value="F:intracellularly phosphatidylinositol-3,5-bisphosphate-gated monatomic cation channel activity"/>
    <property type="evidence" value="ECO:0007669"/>
    <property type="project" value="TreeGrafter"/>
</dbReference>
<feature type="domain" description="Ion transport" evidence="16">
    <location>
        <begin position="445"/>
        <end position="702"/>
    </location>
</feature>
<feature type="domain" description="Ion transport" evidence="16">
    <location>
        <begin position="102"/>
        <end position="312"/>
    </location>
</feature>
<dbReference type="SUPFAM" id="SSF81324">
    <property type="entry name" value="Voltage-gated potassium channels"/>
    <property type="match status" value="2"/>
</dbReference>
<accession>A0AAV6GE52</accession>
<evidence type="ECO:0000313" key="18">
    <source>
        <dbReference type="Proteomes" id="UP000823561"/>
    </source>
</evidence>
<comment type="subunit">
    <text evidence="3">Homodimer.</text>
</comment>
<comment type="similarity">
    <text evidence="2">Belongs to the calcium channel alpha-1 subunit (TC 1.A.1.11) family. Two pore calcium channel subfamily.</text>
</comment>
<dbReference type="GO" id="GO:0005765">
    <property type="term" value="C:lysosomal membrane"/>
    <property type="evidence" value="ECO:0007669"/>
    <property type="project" value="InterPro"/>
</dbReference>
<keyword evidence="6" id="KW-0107">Calcium channel</keyword>
<dbReference type="GO" id="GO:0022832">
    <property type="term" value="F:voltage-gated channel activity"/>
    <property type="evidence" value="ECO:0007669"/>
    <property type="project" value="InterPro"/>
</dbReference>
<dbReference type="GO" id="GO:0075509">
    <property type="term" value="P:endocytosis involved in viral entry into host cell"/>
    <property type="evidence" value="ECO:0007669"/>
    <property type="project" value="TreeGrafter"/>
</dbReference>
<feature type="transmembrane region" description="Helical" evidence="15">
    <location>
        <begin position="580"/>
        <end position="600"/>
    </location>
</feature>
<feature type="transmembrane region" description="Helical" evidence="15">
    <location>
        <begin position="78"/>
        <end position="96"/>
    </location>
</feature>
<dbReference type="InterPro" id="IPR027359">
    <property type="entry name" value="Volt_channel_dom_sf"/>
</dbReference>
<keyword evidence="18" id="KW-1185">Reference proteome</keyword>
<keyword evidence="5" id="KW-0109">Calcium transport</keyword>
<dbReference type="GO" id="GO:0034702">
    <property type="term" value="C:monoatomic ion channel complex"/>
    <property type="evidence" value="ECO:0007669"/>
    <property type="project" value="UniProtKB-KW"/>
</dbReference>
<keyword evidence="4" id="KW-0813">Transport</keyword>
<feature type="transmembrane region" description="Helical" evidence="15">
    <location>
        <begin position="284"/>
        <end position="309"/>
    </location>
</feature>
<organism evidence="17 18">
    <name type="scientific">Alosa alosa</name>
    <name type="common">allis shad</name>
    <dbReference type="NCBI Taxonomy" id="278164"/>
    <lineage>
        <taxon>Eukaryota</taxon>
        <taxon>Metazoa</taxon>
        <taxon>Chordata</taxon>
        <taxon>Craniata</taxon>
        <taxon>Vertebrata</taxon>
        <taxon>Euteleostomi</taxon>
        <taxon>Actinopterygii</taxon>
        <taxon>Neopterygii</taxon>
        <taxon>Teleostei</taxon>
        <taxon>Clupei</taxon>
        <taxon>Clupeiformes</taxon>
        <taxon>Clupeoidei</taxon>
        <taxon>Clupeidae</taxon>
        <taxon>Alosa</taxon>
    </lineage>
</organism>
<feature type="transmembrane region" description="Helical" evidence="15">
    <location>
        <begin position="155"/>
        <end position="176"/>
    </location>
</feature>
<keyword evidence="8" id="KW-0677">Repeat</keyword>
<evidence type="ECO:0000256" key="15">
    <source>
        <dbReference type="SAM" id="Phobius"/>
    </source>
</evidence>
<evidence type="ECO:0000256" key="12">
    <source>
        <dbReference type="ARBA" id="ARBA00023065"/>
    </source>
</evidence>
<feature type="transmembrane region" description="Helical" evidence="15">
    <location>
        <begin position="679"/>
        <end position="699"/>
    </location>
</feature>
<keyword evidence="14" id="KW-0407">Ion channel</keyword>
<evidence type="ECO:0000256" key="9">
    <source>
        <dbReference type="ARBA" id="ARBA00022837"/>
    </source>
</evidence>
<dbReference type="Gene3D" id="1.10.287.70">
    <property type="match status" value="2"/>
</dbReference>
<dbReference type="EMBL" id="JADWDJ010000011">
    <property type="protein sequence ID" value="KAG5273423.1"/>
    <property type="molecule type" value="Genomic_DNA"/>
</dbReference>
<reference evidence="17" key="1">
    <citation type="submission" date="2020-10" db="EMBL/GenBank/DDBJ databases">
        <title>Chromosome-scale genome assembly of the Allis shad, Alosa alosa.</title>
        <authorList>
            <person name="Margot Z."/>
            <person name="Christophe K."/>
            <person name="Cabau C."/>
            <person name="Louis A."/>
            <person name="Berthelot C."/>
            <person name="Parey E."/>
            <person name="Roest Crollius H."/>
            <person name="Montfort J."/>
            <person name="Robinson-Rechavi M."/>
            <person name="Bucao C."/>
            <person name="Bouchez O."/>
            <person name="Gislard M."/>
            <person name="Lluch J."/>
            <person name="Milhes M."/>
            <person name="Lampietro C."/>
            <person name="Lopez Roques C."/>
            <person name="Donnadieu C."/>
            <person name="Braasch I."/>
            <person name="Desvignes T."/>
            <person name="Postlethwait J."/>
            <person name="Bobe J."/>
            <person name="Guiguen Y."/>
        </authorList>
    </citation>
    <scope>NUCLEOTIDE SEQUENCE</scope>
    <source>
        <strain evidence="17">M-15738</strain>
        <tissue evidence="17">Blood</tissue>
    </source>
</reference>
<keyword evidence="13 15" id="KW-0472">Membrane</keyword>
<evidence type="ECO:0000256" key="3">
    <source>
        <dbReference type="ARBA" id="ARBA00011738"/>
    </source>
</evidence>
<keyword evidence="11 15" id="KW-1133">Transmembrane helix</keyword>
<protein>
    <recommendedName>
        <fullName evidence="16">Ion transport domain-containing protein</fullName>
    </recommendedName>
</protein>
<proteinExistence type="inferred from homology"/>
<feature type="transmembrane region" description="Helical" evidence="15">
    <location>
        <begin position="466"/>
        <end position="490"/>
    </location>
</feature>
<dbReference type="GO" id="GO:0015280">
    <property type="term" value="F:ligand-gated sodium channel activity"/>
    <property type="evidence" value="ECO:0007669"/>
    <property type="project" value="TreeGrafter"/>
</dbReference>
<dbReference type="AlphaFoldDB" id="A0AAV6GE52"/>
<evidence type="ECO:0000256" key="2">
    <source>
        <dbReference type="ARBA" id="ARBA00009286"/>
    </source>
</evidence>
<sequence>METSPLLQRGILKQANGHGTNANFNPRTRRSSIWLPHCVDLYIRQAVVLIEDAINYRSIKHYMDSRSLKLYRWYYSRTWQWVLNVMIVFILGLAFIERPSSLSVTSDLRYKACPWEAPCGLTETIEMLCFLTFTLDLTAKIYLIGWGEFWKCRWLIGYMVVIAFSFMDWTLSWTMLCKEHNIRCRRLLRPFFLLQNSSLMKKTLKSIKRTLPEIMSVFLLVVLHLCLFTIFGMLLFTRQEESETNTEWESYFRNLPQSFTSLLVLLTTANNPDVMTPAYSSNRIYSLFFILFSGFGTFFLMNLLTAIIYNQFRGYLLLSIQTSILRRRMGIRAAFELLSCQQPALTLSDDDMIECVQVKTLMKVLRRVKMDSYYRQAIIKKALQSHNGHIEREAFQMLFDELDKDRIKEHPPAPEYSSVILRKLQRVLSHGVITVGGNAVALANIICICTILVIDSRKTLSQRDDYYLELINCFFILCYLLEMILKIISLGWRGYFSHGSNIFDGFLTVLLLILQICVFATYRLPYPSWNPAKKGMLPLYEMAHLVNMLIVVRFLRIIPNIKLMALVASTLMDLVKNLRAFVGILVVVFYVYAIIGIWLFKGVIVSPTNISCSHSQIRKYSANVSVACGSYEQLGYWANNFDDFASSLVLLYNIMVVNNWQVFFEAYSRHTSEWSKIYFIAWWLTSSVMWVNLFVALIIENFIYKCDRSHGSSVSDMSLTDFETTVQLMFREHIPEPTEEEIISRLHENPHLHLTL</sequence>